<feature type="region of interest" description="Disordered" evidence="3">
    <location>
        <begin position="218"/>
        <end position="238"/>
    </location>
</feature>
<feature type="compositionally biased region" description="Low complexity" evidence="3">
    <location>
        <begin position="924"/>
        <end position="947"/>
    </location>
</feature>
<dbReference type="PROSITE" id="PS51192">
    <property type="entry name" value="HELICASE_ATP_BIND_1"/>
    <property type="match status" value="1"/>
</dbReference>
<dbReference type="InterPro" id="IPR007527">
    <property type="entry name" value="Znf_SWIM"/>
</dbReference>
<proteinExistence type="predicted"/>
<keyword evidence="8" id="KW-1185">Reference proteome</keyword>
<sequence length="1344" mass="145234">MDWHAEVYGSRGGSPRGRSGLGGGSMAYGRGDGLRGFGDEYGDPGDGVTYGALADELVPEDRLRRLGGKAFYRAHEVIDSGRIADAVYVYTDDGITLGASVAAADRYADDYEVSVHVDEDAADITASSCTCPAYGRFGAVCKHVIALVMYYDESPNDFSPSADMDADPGALRDRASRARRRQRTSRALESFMRAQDDARRAETQRRQLSLLKEIGSVSGAGGAAGTEPSAAGGSPAGAAMRHMPIGGVALRPEIRGGGRSWALRLRIGVPARNIWYVVKDVGDLVDAVRRREFRSHGRRLAFVHTRDALDERSQAVFDLIERALRIRRSVLDGMRYYQRGSDPDVVTLSGDEVAELLALYAGGDATLDYERPYRLQAEPVRVLDGDPDLGLAVERDGDAGYVVRHRLDVLDVVEGGALMFVAVAPTVAATLSGAARGGVGGDGAGSGDWSPDEVRLYRCSPRFRRARAAIEALCGTEGGEDRYLSAADAEAFMRTVVPLFRAVGSDDASAGRAASGDAASWEAASGETEPDRGVADGPAGASAGGTPRASGVDASGVGAGAGAPGEGVVIRLPAELLALRREPCAIEIFLDRDRDGVTCDVQARYGDRRYHVFAGPDEDAAMRDRDAERLAADAALHYFPRPDGAVACIPESDDEATYRLLSEGLTVLRGVGEVFSTPAFDGLTAAPRPVIRVGLSMRSGLVEISPIADEIDMADVPGLLAGYRRRRRFHRLRGGAFVDMAQVDVSQVDDVARDLGIDIDRFELGPVDVPAYSAYYLDGQADDDAKDETFRAYLDDLRVLDPQAYRVPEPLAGVLRPYQAEGFRWLNAVYDKGFGGILADEMGLGKTVQMIALLLARRDEGRAVGPDLIVCPASLVYNWQAEFRRFAPDLDVAVVAGAKAERRAMLESVRAAQDRPGGPDGSEASSDAMSPADPASPGPVRAASVVAARAPGADDGWQGADTPLPEDTAAPARPDVLVTSYDLLRRDVEEYRGLRCHCMVLDEAQYVKNHATKSSKAVRSIDARHRFALTGTPIENRLAELWSVFDFLMPGMLGPYRRFRDRFEQPILSGDERAQARLQSFVGPFILRRRKADVLDDLPDKIENVISVPLAGEQRRLYAALEQRLRASIVRERDVDFGGDRIRVLAQLTRLRQVCCDPRLAYEDVGERAGSAKLDAIEELIDGCRDAGRKVLVFSQFTSFLDLIAERLRARGVGYDTITGATPKRRRVELVDAFNHDDTPVFLISLKAGNTGLNLTGACVVIHADPWWNAAAQEQATDRAHRIGQTQDVNVYQIVAKDTIEERILELQRSKTDLAARFVDEASSATGSAVAALTRDDLLALLGG</sequence>
<evidence type="ECO:0000256" key="3">
    <source>
        <dbReference type="SAM" id="MobiDB-lite"/>
    </source>
</evidence>
<feature type="domain" description="SWIM-type" evidence="4">
    <location>
        <begin position="111"/>
        <end position="152"/>
    </location>
</feature>
<feature type="region of interest" description="Disordered" evidence="3">
    <location>
        <begin position="1"/>
        <end position="24"/>
    </location>
</feature>
<dbReference type="EMBL" id="JAHBBD010000012">
    <property type="protein sequence ID" value="MBW3082981.1"/>
    <property type="molecule type" value="Genomic_DNA"/>
</dbReference>
<dbReference type="InterPro" id="IPR001650">
    <property type="entry name" value="Helicase_C-like"/>
</dbReference>
<comment type="caution">
    <text evidence="7">The sequence shown here is derived from an EMBL/GenBank/DDBJ whole genome shotgun (WGS) entry which is preliminary data.</text>
</comment>
<feature type="compositionally biased region" description="Low complexity" evidence="3">
    <location>
        <begin position="507"/>
        <end position="527"/>
    </location>
</feature>
<organism evidence="7 8">
    <name type="scientific">Bifidobacterium phasiani</name>
    <dbReference type="NCBI Taxonomy" id="2834431"/>
    <lineage>
        <taxon>Bacteria</taxon>
        <taxon>Bacillati</taxon>
        <taxon>Actinomycetota</taxon>
        <taxon>Actinomycetes</taxon>
        <taxon>Bifidobacteriales</taxon>
        <taxon>Bifidobacteriaceae</taxon>
        <taxon>Bifidobacterium</taxon>
    </lineage>
</organism>
<feature type="compositionally biased region" description="Low complexity" evidence="3">
    <location>
        <begin position="225"/>
        <end position="238"/>
    </location>
</feature>
<dbReference type="CDD" id="cd18793">
    <property type="entry name" value="SF2_C_SNF"/>
    <property type="match status" value="1"/>
</dbReference>
<keyword evidence="2" id="KW-0479">Metal-binding</keyword>
<dbReference type="Pfam" id="PF04434">
    <property type="entry name" value="SWIM"/>
    <property type="match status" value="1"/>
</dbReference>
<feature type="domain" description="Helicase ATP-binding" evidence="5">
    <location>
        <begin position="827"/>
        <end position="1051"/>
    </location>
</feature>
<dbReference type="InterPro" id="IPR013663">
    <property type="entry name" value="Helicase_SWF/SNF/SWI_bac"/>
</dbReference>
<reference evidence="7 8" key="1">
    <citation type="submission" date="2021-05" db="EMBL/GenBank/DDBJ databases">
        <title>Phylogenetic classification of ten novel species belonging to the genus Bifidobacterium comprising B. colchicus sp. nov., B. abeli sp. nov., B. bicoloris sp. nov., B. guerezis sp. nov., B. rosaliae sp. nov., B. santillanensis sp. nov., B. argentati sp. nov., B. amazzoni sp. nov., B. pluviali sp. nov., and B. pinnaculum sp. nov.</title>
        <authorList>
            <person name="Lugli G.A."/>
            <person name="Ruiz Garcia L."/>
            <person name="Margolles A."/>
            <person name="Ventura M."/>
        </authorList>
    </citation>
    <scope>NUCLEOTIDE SEQUENCE [LARGE SCALE GENOMIC DNA]</scope>
    <source>
        <strain evidence="7 8">6T3</strain>
    </source>
</reference>
<feature type="domain" description="Helicase C-terminal" evidence="6">
    <location>
        <begin position="1176"/>
        <end position="1326"/>
    </location>
</feature>
<feature type="region of interest" description="Disordered" evidence="3">
    <location>
        <begin position="159"/>
        <end position="186"/>
    </location>
</feature>
<dbReference type="InterPro" id="IPR049730">
    <property type="entry name" value="SNF2/RAD54-like_C"/>
</dbReference>
<dbReference type="Pfam" id="PF08455">
    <property type="entry name" value="SNF2_assoc"/>
    <property type="match status" value="1"/>
</dbReference>
<accession>A0ABS6WB54</accession>
<protein>
    <submittedName>
        <fullName evidence="7">SNF2 helicase associated domain-containing protein</fullName>
    </submittedName>
</protein>
<feature type="region of interest" description="Disordered" evidence="3">
    <location>
        <begin position="507"/>
        <end position="558"/>
    </location>
</feature>
<gene>
    <name evidence="7" type="ORF">KIH73_06285</name>
</gene>
<feature type="region of interest" description="Disordered" evidence="3">
    <location>
        <begin position="952"/>
        <end position="971"/>
    </location>
</feature>
<evidence type="ECO:0000256" key="2">
    <source>
        <dbReference type="PROSITE-ProRule" id="PRU00325"/>
    </source>
</evidence>
<dbReference type="InterPro" id="IPR000330">
    <property type="entry name" value="SNF2_N"/>
</dbReference>
<feature type="compositionally biased region" description="Gly residues" evidence="3">
    <location>
        <begin position="10"/>
        <end position="24"/>
    </location>
</feature>
<keyword evidence="1" id="KW-0378">Hydrolase</keyword>
<dbReference type="Proteomes" id="UP000812844">
    <property type="component" value="Unassembled WGS sequence"/>
</dbReference>
<dbReference type="SMART" id="SM00487">
    <property type="entry name" value="DEXDc"/>
    <property type="match status" value="1"/>
</dbReference>
<evidence type="ECO:0000259" key="5">
    <source>
        <dbReference type="PROSITE" id="PS51192"/>
    </source>
</evidence>
<dbReference type="PANTHER" id="PTHR10799">
    <property type="entry name" value="SNF2/RAD54 HELICASE FAMILY"/>
    <property type="match status" value="1"/>
</dbReference>
<keyword evidence="2" id="KW-0862">Zinc</keyword>
<dbReference type="Pfam" id="PF00176">
    <property type="entry name" value="SNF2-rel_dom"/>
    <property type="match status" value="1"/>
</dbReference>
<evidence type="ECO:0000313" key="7">
    <source>
        <dbReference type="EMBL" id="MBW3082981.1"/>
    </source>
</evidence>
<dbReference type="CDD" id="cd18012">
    <property type="entry name" value="DEXQc_arch_SWI2_SNF2"/>
    <property type="match status" value="1"/>
</dbReference>
<name>A0ABS6WB54_9BIFI</name>
<dbReference type="RefSeq" id="WP_219081665.1">
    <property type="nucleotide sequence ID" value="NZ_JAHBBD010000012.1"/>
</dbReference>
<dbReference type="PROSITE" id="PS51194">
    <property type="entry name" value="HELICASE_CTER"/>
    <property type="match status" value="1"/>
</dbReference>
<evidence type="ECO:0000259" key="4">
    <source>
        <dbReference type="PROSITE" id="PS50966"/>
    </source>
</evidence>
<feature type="region of interest" description="Disordered" evidence="3">
    <location>
        <begin position="908"/>
        <end position="947"/>
    </location>
</feature>
<dbReference type="PROSITE" id="PS50966">
    <property type="entry name" value="ZF_SWIM"/>
    <property type="match status" value="1"/>
</dbReference>
<evidence type="ECO:0000313" key="8">
    <source>
        <dbReference type="Proteomes" id="UP000812844"/>
    </source>
</evidence>
<evidence type="ECO:0000259" key="6">
    <source>
        <dbReference type="PROSITE" id="PS51194"/>
    </source>
</evidence>
<dbReference type="Pfam" id="PF00271">
    <property type="entry name" value="Helicase_C"/>
    <property type="match status" value="1"/>
</dbReference>
<keyword evidence="2" id="KW-0863">Zinc-finger</keyword>
<dbReference type="SMART" id="SM00490">
    <property type="entry name" value="HELICc"/>
    <property type="match status" value="1"/>
</dbReference>
<evidence type="ECO:0000256" key="1">
    <source>
        <dbReference type="ARBA" id="ARBA00022801"/>
    </source>
</evidence>
<dbReference type="InterPro" id="IPR014001">
    <property type="entry name" value="Helicase_ATP-bd"/>
</dbReference>